<feature type="domain" description="Dermonecrotic toxin N-terminal" evidence="1">
    <location>
        <begin position="51"/>
        <end position="270"/>
    </location>
</feature>
<protein>
    <recommendedName>
        <fullName evidence="1">Dermonecrotic toxin N-terminal domain-containing protein</fullName>
    </recommendedName>
</protein>
<dbReference type="EMBL" id="CABVHQ010000003">
    <property type="protein sequence ID" value="VVN71934.1"/>
    <property type="molecule type" value="Genomic_DNA"/>
</dbReference>
<reference evidence="2 3" key="1">
    <citation type="submission" date="2019-09" db="EMBL/GenBank/DDBJ databases">
        <authorList>
            <person name="Chandra G."/>
            <person name="Truman W A."/>
        </authorList>
    </citation>
    <scope>NUCLEOTIDE SEQUENCE [LARGE SCALE GENOMIC DNA]</scope>
    <source>
        <strain evidence="2">PS691</strain>
    </source>
</reference>
<evidence type="ECO:0000313" key="2">
    <source>
        <dbReference type="EMBL" id="VVN71934.1"/>
    </source>
</evidence>
<dbReference type="OrthoDB" id="6992712at2"/>
<dbReference type="InterPro" id="IPR046673">
    <property type="entry name" value="ToxA_N"/>
</dbReference>
<evidence type="ECO:0000313" key="3">
    <source>
        <dbReference type="Proteomes" id="UP000337909"/>
    </source>
</evidence>
<dbReference type="Pfam" id="PF20178">
    <property type="entry name" value="ToxA_N"/>
    <property type="match status" value="1"/>
</dbReference>
<proteinExistence type="predicted"/>
<dbReference type="AlphaFoldDB" id="A0A5E7A4W8"/>
<gene>
    <name evidence="2" type="ORF">PS691_00471</name>
</gene>
<sequence length="800" mass="90533">MDIITTQHPVSMDARPEWFEHANAADRQHYLALERDLESSEAELAKLLGHFASVRVYARYIASYLLNNEFGSDLDPDRIMTSISHVFEVGSKTLVQQDERTLTELFLYGLHDQGQRYEITFKGEDLPTGLTRQWLEDALEEDVRAAYGAEIRSHYLRPAVIRAMGEVLKQRLALTAFTAKIQGHLGENFERIMGAIAGDADLTLECLQLHEKNRPLKDVMVVRNRNGQGEWLLYAPGSPGGRDWYQCVNLRGVGIAIGEWTQQQKGRDYLTWQSHALDREAITGYLKQVEAKPTLWIGVIPAPNPYIDNAVLNSSVSNVRAWLVSNEEAMTPYGYRTATTIERQYFARLNTELRALHTVAVREGGFISYEKFSYNLIKERLGQLLAEHGEYTPLNPDHIVVEMSPNEKMTLTQLIIKEYKFEVVDNPRNPLYPRLILTNDHPPLKALTIQGIANWSRTLRPGEKYIDMLRSIYLDMNNSETAFKRSIHFEIQQRQMQVAIMSELFQGRLLKDKYDRLRELVHTLSSIDTIPMNPMGEYPNEVLHNALFQFHIEGRLVEGVFVFRLLKDMLVEEFLYTPDAPDGRCLRPMSEFVLAVKERGLGDYFYRRVRYTDQRVVGTYITELELNSNFTDAPVLGRNSRVRNLAATYEGLIDRIIADVDAKTESLNDIISGLVFNAVTAAASVISLVYAPIGLALSAVLITKSLLEGAEAYNDGDRAKALSHFIDALIDLALLGHAGIKGKPVSGVQKTLIQLLGDVNTAENLIAQISGQQRLHQRVLEVIQEVLDDSNSAKSKTLIR</sequence>
<name>A0A5E7A4W8_PSEFL</name>
<evidence type="ECO:0000259" key="1">
    <source>
        <dbReference type="Pfam" id="PF20178"/>
    </source>
</evidence>
<dbReference type="RefSeq" id="WP_150640592.1">
    <property type="nucleotide sequence ID" value="NZ_CABVHQ010000003.1"/>
</dbReference>
<accession>A0A5E7A4W8</accession>
<organism evidence="2 3">
    <name type="scientific">Pseudomonas fluorescens</name>
    <dbReference type="NCBI Taxonomy" id="294"/>
    <lineage>
        <taxon>Bacteria</taxon>
        <taxon>Pseudomonadati</taxon>
        <taxon>Pseudomonadota</taxon>
        <taxon>Gammaproteobacteria</taxon>
        <taxon>Pseudomonadales</taxon>
        <taxon>Pseudomonadaceae</taxon>
        <taxon>Pseudomonas</taxon>
    </lineage>
</organism>
<dbReference type="Proteomes" id="UP000337909">
    <property type="component" value="Unassembled WGS sequence"/>
</dbReference>